<accession>A0A0S2HXG4</accession>
<dbReference type="PROSITE" id="PS51257">
    <property type="entry name" value="PROKAR_LIPOPROTEIN"/>
    <property type="match status" value="1"/>
</dbReference>
<feature type="chain" id="PRO_5006599202" evidence="1">
    <location>
        <begin position="22"/>
        <end position="373"/>
    </location>
</feature>
<dbReference type="SUPFAM" id="SSF53807">
    <property type="entry name" value="Helical backbone' metal receptor"/>
    <property type="match status" value="1"/>
</dbReference>
<dbReference type="AlphaFoldDB" id="A0A0S2HXG4"/>
<protein>
    <submittedName>
        <fullName evidence="3">ABC-type Fe3+-citrate transport system, periplasmic component</fullName>
    </submittedName>
</protein>
<sequence precursor="true">MRSILLIINIFFIFASCGKQAQEAANTSITNDYAKHFSLEQKDGYTLLEIKNPWIDAQNINYRYAITETSQAQIPDDLKIIHTEPERVAAISTTHIAFLEQLNRLGNLVAVSDKQFIYSRRFHHIDSTQGIKEVGFDTNLNIEKLLQLKVKLVFLYGISNEIEPIRKRLIRAGIVPVMIGEYMEQHPLGKAEWIKVFGTIFNQENEAQNFFDSVSNAYLQLANMTDTLKSKPSVFTGMPWNDTWHTPGGNTYTAKLIEDAGAAYVFKNDTSSVNFQYDTEIVYERAGEADYWINPGTAASLKDIVSQDTRLKLFKAYQNGKVFNNNRRALPSGGSDYMESGVVNPHLILGDLIRIFHPNKVSKKSFHYYQQLK</sequence>
<keyword evidence="4" id="KW-1185">Reference proteome</keyword>
<dbReference type="GO" id="GO:0071281">
    <property type="term" value="P:cellular response to iron ion"/>
    <property type="evidence" value="ECO:0007669"/>
    <property type="project" value="TreeGrafter"/>
</dbReference>
<gene>
    <name evidence="3" type="ORF">L21SP5_00977</name>
</gene>
<dbReference type="OrthoDB" id="9812528at2"/>
<feature type="signal peptide" evidence="1">
    <location>
        <begin position="1"/>
        <end position="21"/>
    </location>
</feature>
<dbReference type="STRING" id="1307839.L21SP5_00977"/>
<evidence type="ECO:0000313" key="4">
    <source>
        <dbReference type="Proteomes" id="UP000064893"/>
    </source>
</evidence>
<dbReference type="Gene3D" id="3.40.50.1980">
    <property type="entry name" value="Nitrogenase molybdenum iron protein domain"/>
    <property type="match status" value="2"/>
</dbReference>
<organism evidence="3 4">
    <name type="scientific">Salinivirga cyanobacteriivorans</name>
    <dbReference type="NCBI Taxonomy" id="1307839"/>
    <lineage>
        <taxon>Bacteria</taxon>
        <taxon>Pseudomonadati</taxon>
        <taxon>Bacteroidota</taxon>
        <taxon>Bacteroidia</taxon>
        <taxon>Bacteroidales</taxon>
        <taxon>Salinivirgaceae</taxon>
        <taxon>Salinivirga</taxon>
    </lineage>
</organism>
<feature type="domain" description="Fe/B12 periplasmic-binding" evidence="2">
    <location>
        <begin position="87"/>
        <end position="360"/>
    </location>
</feature>
<dbReference type="RefSeq" id="WP_057952169.1">
    <property type="nucleotide sequence ID" value="NZ_CP013118.1"/>
</dbReference>
<dbReference type="EMBL" id="CP013118">
    <property type="protein sequence ID" value="ALO14644.1"/>
    <property type="molecule type" value="Genomic_DNA"/>
</dbReference>
<dbReference type="Pfam" id="PF01497">
    <property type="entry name" value="Peripla_BP_2"/>
    <property type="match status" value="1"/>
</dbReference>
<dbReference type="PANTHER" id="PTHR30535">
    <property type="entry name" value="VITAMIN B12-BINDING PROTEIN"/>
    <property type="match status" value="1"/>
</dbReference>
<evidence type="ECO:0000256" key="1">
    <source>
        <dbReference type="SAM" id="SignalP"/>
    </source>
</evidence>
<reference evidence="3 4" key="1">
    <citation type="submission" date="2015-11" db="EMBL/GenBank/DDBJ databases">
        <title>Description and complete genome sequence of a novel strain predominating in hypersaline microbial mats and representing a new family of the Bacteriodetes phylum.</title>
        <authorList>
            <person name="Spring S."/>
            <person name="Bunk B."/>
            <person name="Sproer C."/>
            <person name="Klenk H.-P."/>
        </authorList>
    </citation>
    <scope>NUCLEOTIDE SEQUENCE [LARGE SCALE GENOMIC DNA]</scope>
    <source>
        <strain evidence="3 4">L21-Spi-D4</strain>
    </source>
</reference>
<dbReference type="PROSITE" id="PS50983">
    <property type="entry name" value="FE_B12_PBP"/>
    <property type="match status" value="1"/>
</dbReference>
<proteinExistence type="predicted"/>
<dbReference type="PANTHER" id="PTHR30535:SF34">
    <property type="entry name" value="MOLYBDATE-BINDING PROTEIN MOLA"/>
    <property type="match status" value="1"/>
</dbReference>
<dbReference type="InterPro" id="IPR050902">
    <property type="entry name" value="ABC_Transporter_SBP"/>
</dbReference>
<evidence type="ECO:0000313" key="3">
    <source>
        <dbReference type="EMBL" id="ALO14644.1"/>
    </source>
</evidence>
<keyword evidence="1" id="KW-0732">Signal</keyword>
<dbReference type="KEGG" id="blq:L21SP5_00977"/>
<name>A0A0S2HXG4_9BACT</name>
<evidence type="ECO:0000259" key="2">
    <source>
        <dbReference type="PROSITE" id="PS50983"/>
    </source>
</evidence>
<dbReference type="InterPro" id="IPR002491">
    <property type="entry name" value="ABC_transptr_periplasmic_BD"/>
</dbReference>
<dbReference type="Proteomes" id="UP000064893">
    <property type="component" value="Chromosome"/>
</dbReference>